<dbReference type="PRINTS" id="PR00473">
    <property type="entry name" value="GALCTOKINASE"/>
</dbReference>
<evidence type="ECO:0000256" key="3">
    <source>
        <dbReference type="ARBA" id="ARBA00022741"/>
    </source>
</evidence>
<comment type="similarity">
    <text evidence="1">Belongs to the GHMP kinase family. GalK subfamily.</text>
</comment>
<dbReference type="InterPro" id="IPR006206">
    <property type="entry name" value="Mevalonate/galactokinase"/>
</dbReference>
<reference evidence="11 12" key="1">
    <citation type="journal article" date="2021" name="Int. J. Syst. Evol. Microbiol.">
        <title>Reticulibacter mediterranei gen. nov., sp. nov., within the new family Reticulibacteraceae fam. nov., and Ktedonospora formicarum gen. nov., sp. nov., Ktedonobacter robiniae sp. nov., Dictyobacter formicarum sp. nov. and Dictyobacter arantiisoli sp. nov., belonging to the class Ktedonobacteria.</title>
        <authorList>
            <person name="Yabe S."/>
            <person name="Zheng Y."/>
            <person name="Wang C.M."/>
            <person name="Sakai Y."/>
            <person name="Abe K."/>
            <person name="Yokota A."/>
            <person name="Donadio S."/>
            <person name="Cavaletti L."/>
            <person name="Monciardini P."/>
        </authorList>
    </citation>
    <scope>NUCLEOTIDE SEQUENCE [LARGE SCALE GENOMIC DNA]</scope>
    <source>
        <strain evidence="11 12">SOSP1-30</strain>
    </source>
</reference>
<dbReference type="Gene3D" id="3.30.70.890">
    <property type="entry name" value="GHMP kinase, C-terminal domain"/>
    <property type="match status" value="1"/>
</dbReference>
<dbReference type="Pfam" id="PF00288">
    <property type="entry name" value="GHMP_kinases_N"/>
    <property type="match status" value="1"/>
</dbReference>
<dbReference type="RefSeq" id="WP_201371920.1">
    <property type="nucleotide sequence ID" value="NZ_BNJG01000001.1"/>
</dbReference>
<evidence type="ECO:0000256" key="7">
    <source>
        <dbReference type="NCBIfam" id="TIGR00131"/>
    </source>
</evidence>
<dbReference type="Pfam" id="PF10509">
    <property type="entry name" value="GalKase_gal_bdg"/>
    <property type="match status" value="1"/>
</dbReference>
<dbReference type="PROSITE" id="PS00627">
    <property type="entry name" value="GHMP_KINASES_ATP"/>
    <property type="match status" value="1"/>
</dbReference>
<dbReference type="PROSITE" id="PS00106">
    <property type="entry name" value="GALACTOKINASE"/>
    <property type="match status" value="1"/>
</dbReference>
<accession>A0ABQ3URI4</accession>
<evidence type="ECO:0000256" key="4">
    <source>
        <dbReference type="ARBA" id="ARBA00022777"/>
    </source>
</evidence>
<dbReference type="EMBL" id="BNJG01000001">
    <property type="protein sequence ID" value="GHO55320.1"/>
    <property type="molecule type" value="Genomic_DNA"/>
</dbReference>
<keyword evidence="5" id="KW-0067">ATP-binding</keyword>
<evidence type="ECO:0000259" key="8">
    <source>
        <dbReference type="Pfam" id="PF00288"/>
    </source>
</evidence>
<evidence type="ECO:0000256" key="5">
    <source>
        <dbReference type="ARBA" id="ARBA00022840"/>
    </source>
</evidence>
<dbReference type="InterPro" id="IPR000705">
    <property type="entry name" value="Galactokinase"/>
</dbReference>
<dbReference type="PIRSF" id="PIRSF000530">
    <property type="entry name" value="Galactokinase"/>
    <property type="match status" value="1"/>
</dbReference>
<dbReference type="InterPro" id="IPR019741">
    <property type="entry name" value="Galactokinase_CS"/>
</dbReference>
<evidence type="ECO:0000259" key="10">
    <source>
        <dbReference type="Pfam" id="PF10509"/>
    </source>
</evidence>
<keyword evidence="3" id="KW-0547">Nucleotide-binding</keyword>
<dbReference type="NCBIfam" id="TIGR00131">
    <property type="entry name" value="gal_kin"/>
    <property type="match status" value="1"/>
</dbReference>
<protein>
    <recommendedName>
        <fullName evidence="7">Galactokinase</fullName>
        <ecNumber evidence="7">2.7.1.6</ecNumber>
    </recommendedName>
</protein>
<dbReference type="Gene3D" id="3.30.230.10">
    <property type="match status" value="1"/>
</dbReference>
<keyword evidence="6" id="KW-0299">Galactose metabolism</keyword>
<keyword evidence="12" id="KW-1185">Reference proteome</keyword>
<comment type="caution">
    <text evidence="11">The sequence shown here is derived from an EMBL/GenBank/DDBJ whole genome shotgun (WGS) entry which is preliminary data.</text>
</comment>
<evidence type="ECO:0000256" key="6">
    <source>
        <dbReference type="ARBA" id="ARBA00023144"/>
    </source>
</evidence>
<dbReference type="Proteomes" id="UP000654345">
    <property type="component" value="Unassembled WGS sequence"/>
</dbReference>
<sequence length="431" mass="46927">MERKQYPQPALEAAQKFATVFQDDGVYAGPLSAAWAPGRVNIIGEHTDYNDGFVLPLAVDRVSAFAGRTRQDQEVRLWSAHFEEYAQFSLEQLPGSFEQQCQGLPGWARYVLGVVAELVRAGFALKGFDAVVAGDVPLGGGMSSSAALEVATVYACAQFSGGQLKIGDGEESQPRPQRGLQKMEVAALCQRAEHIASGLRSGILDQAASCLGQPGQAVLLDCRSFAYQYFPFSDPEVAIVVIDTSVRRELASTAYNERRQQCEEAASLLREAVLRDEPENAQAREIKALRDITPEQFARYKDQLPELLRKRAGYVIAEDKRVMQVVELLKRNDFEAVGQVLWQGHAGLRDEYEVSCSELDALVDIAHSVPGVLGARMLGGGFGGCTINLVRQEAVTALTQAVEEQYPERTGRQASIDICRAAGGPGMAVLE</sequence>
<dbReference type="InterPro" id="IPR006203">
    <property type="entry name" value="GHMP_knse_ATP-bd_CS"/>
</dbReference>
<evidence type="ECO:0000256" key="1">
    <source>
        <dbReference type="ARBA" id="ARBA00006566"/>
    </source>
</evidence>
<dbReference type="Pfam" id="PF08544">
    <property type="entry name" value="GHMP_kinases_C"/>
    <property type="match status" value="1"/>
</dbReference>
<dbReference type="InterPro" id="IPR020568">
    <property type="entry name" value="Ribosomal_Su5_D2-typ_SF"/>
</dbReference>
<evidence type="ECO:0000259" key="9">
    <source>
        <dbReference type="Pfam" id="PF08544"/>
    </source>
</evidence>
<evidence type="ECO:0000313" key="12">
    <source>
        <dbReference type="Proteomes" id="UP000654345"/>
    </source>
</evidence>
<name>A0ABQ3URI4_9CHLR</name>
<evidence type="ECO:0000313" key="11">
    <source>
        <dbReference type="EMBL" id="GHO55320.1"/>
    </source>
</evidence>
<dbReference type="EC" id="2.7.1.6" evidence="7"/>
<feature type="domain" description="Galactokinase N-terminal" evidence="10">
    <location>
        <begin position="32"/>
        <end position="68"/>
    </location>
</feature>
<evidence type="ECO:0000256" key="2">
    <source>
        <dbReference type="ARBA" id="ARBA00022679"/>
    </source>
</evidence>
<dbReference type="SUPFAM" id="SSF54211">
    <property type="entry name" value="Ribosomal protein S5 domain 2-like"/>
    <property type="match status" value="1"/>
</dbReference>
<gene>
    <name evidence="11" type="primary">galK</name>
    <name evidence="11" type="ORF">KSB_37950</name>
</gene>
<feature type="domain" description="GHMP kinase C-terminal" evidence="9">
    <location>
        <begin position="326"/>
        <end position="407"/>
    </location>
</feature>
<proteinExistence type="inferred from homology"/>
<dbReference type="PRINTS" id="PR00959">
    <property type="entry name" value="MEVGALKINASE"/>
</dbReference>
<dbReference type="InterPro" id="IPR013750">
    <property type="entry name" value="GHMP_kinase_C_dom"/>
</dbReference>
<dbReference type="InterPro" id="IPR006204">
    <property type="entry name" value="GHMP_kinase_N_dom"/>
</dbReference>
<feature type="domain" description="GHMP kinase N-terminal" evidence="8">
    <location>
        <begin position="110"/>
        <end position="213"/>
    </location>
</feature>
<keyword evidence="6" id="KW-0119">Carbohydrate metabolism</keyword>
<dbReference type="PANTHER" id="PTHR10457">
    <property type="entry name" value="MEVALONATE KINASE/GALACTOKINASE"/>
    <property type="match status" value="1"/>
</dbReference>
<dbReference type="PANTHER" id="PTHR10457:SF7">
    <property type="entry name" value="GALACTOKINASE-RELATED"/>
    <property type="match status" value="1"/>
</dbReference>
<keyword evidence="2" id="KW-0808">Transferase</keyword>
<keyword evidence="4" id="KW-0418">Kinase</keyword>
<organism evidence="11 12">
    <name type="scientific">Ktedonobacter robiniae</name>
    <dbReference type="NCBI Taxonomy" id="2778365"/>
    <lineage>
        <taxon>Bacteria</taxon>
        <taxon>Bacillati</taxon>
        <taxon>Chloroflexota</taxon>
        <taxon>Ktedonobacteria</taxon>
        <taxon>Ktedonobacterales</taxon>
        <taxon>Ktedonobacteraceae</taxon>
        <taxon>Ktedonobacter</taxon>
    </lineage>
</organism>
<dbReference type="InterPro" id="IPR014721">
    <property type="entry name" value="Ribsml_uS5_D2-typ_fold_subgr"/>
</dbReference>
<dbReference type="SUPFAM" id="SSF55060">
    <property type="entry name" value="GHMP Kinase, C-terminal domain"/>
    <property type="match status" value="1"/>
</dbReference>
<dbReference type="InterPro" id="IPR036554">
    <property type="entry name" value="GHMP_kinase_C_sf"/>
</dbReference>
<dbReference type="InterPro" id="IPR019539">
    <property type="entry name" value="GalKase_N"/>
</dbReference>